<keyword evidence="1" id="KW-1133">Transmembrane helix</keyword>
<feature type="transmembrane region" description="Helical" evidence="1">
    <location>
        <begin position="89"/>
        <end position="114"/>
    </location>
</feature>
<feature type="transmembrane region" description="Helical" evidence="1">
    <location>
        <begin position="53"/>
        <end position="77"/>
    </location>
</feature>
<proteinExistence type="predicted"/>
<dbReference type="RefSeq" id="WP_210662818.1">
    <property type="nucleotide sequence ID" value="NZ_JAGKSP010000014.1"/>
</dbReference>
<gene>
    <name evidence="2" type="ORF">I8J30_25165</name>
</gene>
<name>A0ABS5CJF2_9BACL</name>
<organism evidence="2 3">
    <name type="scientific">Paenibacillus lignilyticus</name>
    <dbReference type="NCBI Taxonomy" id="1172615"/>
    <lineage>
        <taxon>Bacteria</taxon>
        <taxon>Bacillati</taxon>
        <taxon>Bacillota</taxon>
        <taxon>Bacilli</taxon>
        <taxon>Bacillales</taxon>
        <taxon>Paenibacillaceae</taxon>
        <taxon>Paenibacillus</taxon>
    </lineage>
</organism>
<reference evidence="2 3" key="1">
    <citation type="submission" date="2021-04" db="EMBL/GenBank/DDBJ databases">
        <title>Paenibacillus sp. DLE-14 whole genome sequence.</title>
        <authorList>
            <person name="Ham Y.J."/>
        </authorList>
    </citation>
    <scope>NUCLEOTIDE SEQUENCE [LARGE SCALE GENOMIC DNA]</scope>
    <source>
        <strain evidence="2 3">DLE-14</strain>
    </source>
</reference>
<keyword evidence="1" id="KW-0472">Membrane</keyword>
<evidence type="ECO:0000256" key="1">
    <source>
        <dbReference type="SAM" id="Phobius"/>
    </source>
</evidence>
<comment type="caution">
    <text evidence="2">The sequence shown here is derived from an EMBL/GenBank/DDBJ whole genome shotgun (WGS) entry which is preliminary data.</text>
</comment>
<keyword evidence="3" id="KW-1185">Reference proteome</keyword>
<dbReference type="Proteomes" id="UP000673394">
    <property type="component" value="Unassembled WGS sequence"/>
</dbReference>
<dbReference type="EMBL" id="JAGKSP010000014">
    <property type="protein sequence ID" value="MBP3965998.1"/>
    <property type="molecule type" value="Genomic_DNA"/>
</dbReference>
<accession>A0ABS5CJF2</accession>
<feature type="transmembrane region" description="Helical" evidence="1">
    <location>
        <begin position="21"/>
        <end position="41"/>
    </location>
</feature>
<evidence type="ECO:0000313" key="2">
    <source>
        <dbReference type="EMBL" id="MBP3965998.1"/>
    </source>
</evidence>
<sequence length="169" mass="18577">MNEPVNETQSGTGWRSLPLNTLGLLAVLAGIAFPLVTWLLFRNSWGSSPGFHWYEWLTPILLLLGGAMSWLAAAMLFSRRAAGRDVLELAIAIVPITLAMRLLIVIIVFIGTVARRLLDGSVVDFFKDLELSSGKLLINIGLIMVIITLIIVRTNAKSKPQPPKENKDD</sequence>
<keyword evidence="1" id="KW-0812">Transmembrane</keyword>
<feature type="transmembrane region" description="Helical" evidence="1">
    <location>
        <begin position="134"/>
        <end position="152"/>
    </location>
</feature>
<evidence type="ECO:0000313" key="3">
    <source>
        <dbReference type="Proteomes" id="UP000673394"/>
    </source>
</evidence>
<protein>
    <submittedName>
        <fullName evidence="2">Uncharacterized protein</fullName>
    </submittedName>
</protein>